<evidence type="ECO:0000313" key="6">
    <source>
        <dbReference type="EMBL" id="AJD49068.1"/>
    </source>
</evidence>
<dbReference type="HOGENOM" id="CLU_148073_5_2_6"/>
<sequence>MPLLQVTLTHGRTPEQIEALIANMTDTLVNTLSVKKESVRVVIQEVPKTHWGSAGVSLAKRDGGAQ</sequence>
<dbReference type="Proteomes" id="UP000006764">
    <property type="component" value="Chromosome"/>
</dbReference>
<dbReference type="InterPro" id="IPR018191">
    <property type="entry name" value="4-OT"/>
</dbReference>
<name>A0A0B4XRK6_9GAMM</name>
<dbReference type="OrthoDB" id="9799841at2"/>
<evidence type="ECO:0000256" key="4">
    <source>
        <dbReference type="RuleBase" id="RU362032"/>
    </source>
</evidence>
<evidence type="ECO:0000256" key="2">
    <source>
        <dbReference type="ARBA" id="ARBA00023235"/>
    </source>
</evidence>
<dbReference type="AlphaFoldDB" id="A0A0B4XRK6"/>
<dbReference type="Pfam" id="PF01361">
    <property type="entry name" value="Tautomerase"/>
    <property type="match status" value="1"/>
</dbReference>
<organism evidence="6 7">
    <name type="scientific">Isoalcanivorax pacificus W11-5</name>
    <dbReference type="NCBI Taxonomy" id="391936"/>
    <lineage>
        <taxon>Bacteria</taxon>
        <taxon>Pseudomonadati</taxon>
        <taxon>Pseudomonadota</taxon>
        <taxon>Gammaproteobacteria</taxon>
        <taxon>Oceanospirillales</taxon>
        <taxon>Alcanivoracaceae</taxon>
        <taxon>Isoalcanivorax</taxon>
    </lineage>
</organism>
<proteinExistence type="inferred from homology"/>
<dbReference type="KEGG" id="apac:S7S_13280"/>
<accession>A0A0B4XRK6</accession>
<dbReference type="EC" id="5.3.2.-" evidence="4"/>
<dbReference type="InterPro" id="IPR004370">
    <property type="entry name" value="4-OT-like_dom"/>
</dbReference>
<evidence type="ECO:0000313" key="7">
    <source>
        <dbReference type="Proteomes" id="UP000006764"/>
    </source>
</evidence>
<protein>
    <recommendedName>
        <fullName evidence="4">Tautomerase</fullName>
        <ecNumber evidence="4">5.3.2.-</ecNumber>
    </recommendedName>
</protein>
<gene>
    <name evidence="6" type="ORF">S7S_13280</name>
</gene>
<dbReference type="GO" id="GO:0016853">
    <property type="term" value="F:isomerase activity"/>
    <property type="evidence" value="ECO:0007669"/>
    <property type="project" value="UniProtKB-UniRule"/>
</dbReference>
<dbReference type="NCBIfam" id="TIGR00013">
    <property type="entry name" value="taut"/>
    <property type="match status" value="1"/>
</dbReference>
<dbReference type="PANTHER" id="PTHR35530:SF1">
    <property type="entry name" value="2-HYDROXYMUCONATE TAUTOMERASE"/>
    <property type="match status" value="1"/>
</dbReference>
<comment type="similarity">
    <text evidence="1 4">Belongs to the 4-oxalocrotonate tautomerase family.</text>
</comment>
<dbReference type="PANTHER" id="PTHR35530">
    <property type="entry name" value="TAUTOMERASE-RELATED"/>
    <property type="match status" value="1"/>
</dbReference>
<feature type="domain" description="4-oxalocrotonate tautomerase-like" evidence="5">
    <location>
        <begin position="2"/>
        <end position="61"/>
    </location>
</feature>
<dbReference type="Gene3D" id="3.30.429.10">
    <property type="entry name" value="Macrophage Migration Inhibitory Factor"/>
    <property type="match status" value="1"/>
</dbReference>
<dbReference type="SUPFAM" id="SSF55331">
    <property type="entry name" value="Tautomerase/MIF"/>
    <property type="match status" value="1"/>
</dbReference>
<reference evidence="6 7" key="1">
    <citation type="journal article" date="2012" name="J. Bacteriol.">
        <title>Genome sequence of an alkane-degrading bacterium, Alcanivorax pacificus type strain W11-5, isolated from deep sea sediment.</title>
        <authorList>
            <person name="Lai Q."/>
            <person name="Shao Z."/>
        </authorList>
    </citation>
    <scope>NUCLEOTIDE SEQUENCE [LARGE SCALE GENOMIC DNA]</scope>
    <source>
        <strain evidence="6 7">W11-5</strain>
    </source>
</reference>
<dbReference type="STRING" id="391936.S7S_13280"/>
<keyword evidence="2 4" id="KW-0413">Isomerase</keyword>
<keyword evidence="7" id="KW-1185">Reference proteome</keyword>
<dbReference type="InterPro" id="IPR014347">
    <property type="entry name" value="Tautomerase/MIF_sf"/>
</dbReference>
<evidence type="ECO:0000256" key="1">
    <source>
        <dbReference type="ARBA" id="ARBA00006723"/>
    </source>
</evidence>
<evidence type="ECO:0000259" key="5">
    <source>
        <dbReference type="Pfam" id="PF01361"/>
    </source>
</evidence>
<feature type="active site" description="Proton acceptor; via imino nitrogen" evidence="3">
    <location>
        <position position="2"/>
    </location>
</feature>
<evidence type="ECO:0000256" key="3">
    <source>
        <dbReference type="PIRSR" id="PIRSR618191-1"/>
    </source>
</evidence>
<dbReference type="EMBL" id="CP004387">
    <property type="protein sequence ID" value="AJD49068.1"/>
    <property type="molecule type" value="Genomic_DNA"/>
</dbReference>